<reference evidence="3 4" key="1">
    <citation type="submission" date="2019-03" db="EMBL/GenBank/DDBJ databases">
        <title>Genomic Encyclopedia of Archaeal and Bacterial Type Strains, Phase II (KMG-II): from individual species to whole genera.</title>
        <authorList>
            <person name="Goeker M."/>
        </authorList>
    </citation>
    <scope>NUCLEOTIDE SEQUENCE [LARGE SCALE GENOMIC DNA]</scope>
    <source>
        <strain evidence="3 4">DSM 27697</strain>
    </source>
</reference>
<sequence>MSLLIVDRILAVSFSILCALLIVAGHDMRGGAGVMPVSIAVLGLITSLILIAQKKPSIADEEMHHPINWRRFLLWCSLSVITIAAIQDIGSFIAIPSFLFFSFYLLGKIEVKKSIFISLIFTAFIYFTFVQLLEVPLPNGILSDWLDI</sequence>
<dbReference type="Pfam" id="PF07331">
    <property type="entry name" value="TctB"/>
    <property type="match status" value="1"/>
</dbReference>
<dbReference type="InterPro" id="IPR009936">
    <property type="entry name" value="DUF1468"/>
</dbReference>
<evidence type="ECO:0000256" key="1">
    <source>
        <dbReference type="SAM" id="Phobius"/>
    </source>
</evidence>
<feature type="transmembrane region" description="Helical" evidence="1">
    <location>
        <begin position="72"/>
        <end position="95"/>
    </location>
</feature>
<feature type="transmembrane region" description="Helical" evidence="1">
    <location>
        <begin position="115"/>
        <end position="133"/>
    </location>
</feature>
<gene>
    <name evidence="3" type="ORF">CLV83_2704</name>
</gene>
<feature type="transmembrane region" description="Helical" evidence="1">
    <location>
        <begin position="35"/>
        <end position="52"/>
    </location>
</feature>
<organism evidence="3 4">
    <name type="scientific">Marinobacterium mangrovicola</name>
    <dbReference type="NCBI Taxonomy" id="1476959"/>
    <lineage>
        <taxon>Bacteria</taxon>
        <taxon>Pseudomonadati</taxon>
        <taxon>Pseudomonadota</taxon>
        <taxon>Gammaproteobacteria</taxon>
        <taxon>Oceanospirillales</taxon>
        <taxon>Oceanospirillaceae</taxon>
        <taxon>Marinobacterium</taxon>
    </lineage>
</organism>
<dbReference type="Proteomes" id="UP000294546">
    <property type="component" value="Unassembled WGS sequence"/>
</dbReference>
<comment type="caution">
    <text evidence="3">The sequence shown here is derived from an EMBL/GenBank/DDBJ whole genome shotgun (WGS) entry which is preliminary data.</text>
</comment>
<evidence type="ECO:0000313" key="4">
    <source>
        <dbReference type="Proteomes" id="UP000294546"/>
    </source>
</evidence>
<accession>A0A4R1GFU6</accession>
<dbReference type="RefSeq" id="WP_132293184.1">
    <property type="nucleotide sequence ID" value="NZ_SMFU01000009.1"/>
</dbReference>
<keyword evidence="4" id="KW-1185">Reference proteome</keyword>
<proteinExistence type="predicted"/>
<dbReference type="OrthoDB" id="6117997at2"/>
<name>A0A4R1GFU6_9GAMM</name>
<keyword evidence="1" id="KW-0812">Transmembrane</keyword>
<keyword evidence="1" id="KW-0472">Membrane</keyword>
<dbReference type="AlphaFoldDB" id="A0A4R1GFU6"/>
<dbReference type="EMBL" id="SMFU01000009">
    <property type="protein sequence ID" value="TCK05771.1"/>
    <property type="molecule type" value="Genomic_DNA"/>
</dbReference>
<feature type="domain" description="DUF1468" evidence="2">
    <location>
        <begin position="9"/>
        <end position="138"/>
    </location>
</feature>
<keyword evidence="1" id="KW-1133">Transmembrane helix</keyword>
<protein>
    <submittedName>
        <fullName evidence="3">Tripartite tricarboxylate transporter TctB family protein</fullName>
    </submittedName>
</protein>
<evidence type="ECO:0000259" key="2">
    <source>
        <dbReference type="Pfam" id="PF07331"/>
    </source>
</evidence>
<evidence type="ECO:0000313" key="3">
    <source>
        <dbReference type="EMBL" id="TCK05771.1"/>
    </source>
</evidence>